<keyword evidence="8 9" id="KW-0472">Membrane</keyword>
<dbReference type="Pfam" id="PF00584">
    <property type="entry name" value="SecE"/>
    <property type="match status" value="1"/>
</dbReference>
<evidence type="ECO:0000256" key="3">
    <source>
        <dbReference type="ARBA" id="ARBA00022475"/>
    </source>
</evidence>
<proteinExistence type="inferred from homology"/>
<accession>A0A252F3J1</accession>
<feature type="region of interest" description="Disordered" evidence="10">
    <location>
        <begin position="1"/>
        <end position="22"/>
    </location>
</feature>
<reference evidence="11 12" key="1">
    <citation type="submission" date="2017-05" db="EMBL/GenBank/DDBJ databases">
        <title>Butyricicoccus porcorum sp. nov. a butyrate-producing bacterium from the swine intestinal tract.</title>
        <authorList>
            <person name="Trachsel J."/>
            <person name="Humphrey S."/>
            <person name="Allen H.K."/>
        </authorList>
    </citation>
    <scope>NUCLEOTIDE SEQUENCE [LARGE SCALE GENOMIC DNA]</scope>
    <source>
        <strain evidence="11">BB10</strain>
    </source>
</reference>
<evidence type="ECO:0000313" key="11">
    <source>
        <dbReference type="EMBL" id="OUM20374.1"/>
    </source>
</evidence>
<dbReference type="PRINTS" id="PR01650">
    <property type="entry name" value="SECETRNLCASE"/>
</dbReference>
<organism evidence="11 12">
    <name type="scientific">Butyricicoccus porcorum</name>
    <dbReference type="NCBI Taxonomy" id="1945634"/>
    <lineage>
        <taxon>Bacteria</taxon>
        <taxon>Bacillati</taxon>
        <taxon>Bacillota</taxon>
        <taxon>Clostridia</taxon>
        <taxon>Eubacteriales</taxon>
        <taxon>Butyricicoccaceae</taxon>
        <taxon>Butyricicoccus</taxon>
    </lineage>
</organism>
<dbReference type="HAMAP" id="MF_00422">
    <property type="entry name" value="SecE"/>
    <property type="match status" value="1"/>
</dbReference>
<evidence type="ECO:0000313" key="12">
    <source>
        <dbReference type="Proteomes" id="UP000194903"/>
    </source>
</evidence>
<dbReference type="GO" id="GO:0009306">
    <property type="term" value="P:protein secretion"/>
    <property type="evidence" value="ECO:0007669"/>
    <property type="project" value="UniProtKB-UniRule"/>
</dbReference>
<dbReference type="InterPro" id="IPR038379">
    <property type="entry name" value="SecE_sf"/>
</dbReference>
<feature type="transmembrane region" description="Helical" evidence="9">
    <location>
        <begin position="50"/>
        <end position="71"/>
    </location>
</feature>
<keyword evidence="2 9" id="KW-0813">Transport</keyword>
<evidence type="ECO:0000256" key="7">
    <source>
        <dbReference type="ARBA" id="ARBA00023010"/>
    </source>
</evidence>
<keyword evidence="6 9" id="KW-1133">Transmembrane helix</keyword>
<sequence length="87" mass="9823">MAKKEQNASEKKQKNSAKEKKPGFFSRIGKWFRDLTSECKKIVWPTRKQTVNNTLIVVATILVVGVFIWILDAIFNLGITTLITVAA</sequence>
<dbReference type="PANTHER" id="PTHR33910">
    <property type="entry name" value="PROTEIN TRANSLOCASE SUBUNIT SECE"/>
    <property type="match status" value="1"/>
</dbReference>
<evidence type="ECO:0000256" key="1">
    <source>
        <dbReference type="ARBA" id="ARBA00004370"/>
    </source>
</evidence>
<evidence type="ECO:0000256" key="2">
    <source>
        <dbReference type="ARBA" id="ARBA00022448"/>
    </source>
</evidence>
<dbReference type="EMBL" id="NHOC01000005">
    <property type="protein sequence ID" value="OUM20374.1"/>
    <property type="molecule type" value="Genomic_DNA"/>
</dbReference>
<dbReference type="GO" id="GO:0005886">
    <property type="term" value="C:plasma membrane"/>
    <property type="evidence" value="ECO:0007669"/>
    <property type="project" value="UniProtKB-SubCell"/>
</dbReference>
<comment type="caution">
    <text evidence="11">The sequence shown here is derived from an EMBL/GenBank/DDBJ whole genome shotgun (WGS) entry which is preliminary data.</text>
</comment>
<dbReference type="OrthoDB" id="9799073at2"/>
<evidence type="ECO:0000256" key="8">
    <source>
        <dbReference type="ARBA" id="ARBA00023136"/>
    </source>
</evidence>
<gene>
    <name evidence="9" type="primary">secE</name>
    <name evidence="11" type="ORF">CBW42_05915</name>
</gene>
<dbReference type="PANTHER" id="PTHR33910:SF1">
    <property type="entry name" value="PROTEIN TRANSLOCASE SUBUNIT SECE"/>
    <property type="match status" value="1"/>
</dbReference>
<keyword evidence="5 9" id="KW-0653">Protein transport</keyword>
<evidence type="ECO:0000256" key="4">
    <source>
        <dbReference type="ARBA" id="ARBA00022692"/>
    </source>
</evidence>
<dbReference type="AlphaFoldDB" id="A0A252F3J1"/>
<keyword evidence="4 9" id="KW-0812">Transmembrane</keyword>
<dbReference type="RefSeq" id="WP_087018719.1">
    <property type="nucleotide sequence ID" value="NZ_CP178353.1"/>
</dbReference>
<dbReference type="GO" id="GO:0043952">
    <property type="term" value="P:protein transport by the Sec complex"/>
    <property type="evidence" value="ECO:0007669"/>
    <property type="project" value="UniProtKB-UniRule"/>
</dbReference>
<keyword evidence="7 9" id="KW-0811">Translocation</keyword>
<dbReference type="Proteomes" id="UP000194903">
    <property type="component" value="Unassembled WGS sequence"/>
</dbReference>
<evidence type="ECO:0000256" key="9">
    <source>
        <dbReference type="HAMAP-Rule" id="MF_00422"/>
    </source>
</evidence>
<dbReference type="Gene3D" id="1.20.5.1030">
    <property type="entry name" value="Preprotein translocase secy subunit"/>
    <property type="match status" value="1"/>
</dbReference>
<keyword evidence="3 9" id="KW-1003">Cell membrane</keyword>
<comment type="similarity">
    <text evidence="9">Belongs to the SecE/SEC61-gamma family.</text>
</comment>
<dbReference type="InterPro" id="IPR005807">
    <property type="entry name" value="SecE_bac"/>
</dbReference>
<dbReference type="NCBIfam" id="TIGR00964">
    <property type="entry name" value="secE_bact"/>
    <property type="match status" value="1"/>
</dbReference>
<dbReference type="GO" id="GO:0065002">
    <property type="term" value="P:intracellular protein transmembrane transport"/>
    <property type="evidence" value="ECO:0007669"/>
    <property type="project" value="UniProtKB-UniRule"/>
</dbReference>
<dbReference type="GO" id="GO:0006605">
    <property type="term" value="P:protein targeting"/>
    <property type="evidence" value="ECO:0007669"/>
    <property type="project" value="UniProtKB-UniRule"/>
</dbReference>
<comment type="function">
    <text evidence="9">Essential subunit of the Sec protein translocation channel SecYEG. Clamps together the 2 halves of SecY. May contact the channel plug during translocation.</text>
</comment>
<evidence type="ECO:0000256" key="6">
    <source>
        <dbReference type="ARBA" id="ARBA00022989"/>
    </source>
</evidence>
<comment type="subcellular location">
    <subcellularLocation>
        <location evidence="9">Cell membrane</location>
        <topology evidence="9">Single-pass membrane protein</topology>
    </subcellularLocation>
    <subcellularLocation>
        <location evidence="1">Membrane</location>
    </subcellularLocation>
</comment>
<evidence type="ECO:0000256" key="5">
    <source>
        <dbReference type="ARBA" id="ARBA00022927"/>
    </source>
</evidence>
<dbReference type="GO" id="GO:0008320">
    <property type="term" value="F:protein transmembrane transporter activity"/>
    <property type="evidence" value="ECO:0007669"/>
    <property type="project" value="UniProtKB-UniRule"/>
</dbReference>
<dbReference type="InterPro" id="IPR001901">
    <property type="entry name" value="Translocase_SecE/Sec61-g"/>
</dbReference>
<keyword evidence="12" id="KW-1185">Reference proteome</keyword>
<comment type="subunit">
    <text evidence="9">Component of the Sec protein translocase complex. Heterotrimer consisting of SecY, SecE and SecG subunits. The heterotrimers can form oligomers, although 1 heterotrimer is thought to be able to translocate proteins. Interacts with the ribosome. Interacts with SecDF, and other proteins may be involved. Interacts with SecA.</text>
</comment>
<protein>
    <recommendedName>
        <fullName evidence="9">Protein translocase subunit SecE</fullName>
    </recommendedName>
</protein>
<evidence type="ECO:0000256" key="10">
    <source>
        <dbReference type="SAM" id="MobiDB-lite"/>
    </source>
</evidence>
<name>A0A252F3J1_9FIRM</name>